<reference evidence="6" key="1">
    <citation type="submission" date="2022-11" db="EMBL/GenBank/DDBJ databases">
        <title>Draft genome sequence of Hoeflea poritis E7-10 and Hoeflea prorocentri PM5-8, separated from scleractinian coral Porites lutea and marine dinoflagellate.</title>
        <authorList>
            <person name="Zhang G."/>
            <person name="Wei Q."/>
            <person name="Cai L."/>
        </authorList>
    </citation>
    <scope>NUCLEOTIDE SEQUENCE</scope>
    <source>
        <strain evidence="6">PM5-8</strain>
    </source>
</reference>
<accession>A0A9X3UM22</accession>
<comment type="similarity">
    <text evidence="1">Belongs to the LysR transcriptional regulatory family.</text>
</comment>
<dbReference type="InterPro" id="IPR005119">
    <property type="entry name" value="LysR_subst-bd"/>
</dbReference>
<dbReference type="PROSITE" id="PS50931">
    <property type="entry name" value="HTH_LYSR"/>
    <property type="match status" value="1"/>
</dbReference>
<organism evidence="6 7">
    <name type="scientific">Hoeflea prorocentri</name>
    <dbReference type="NCBI Taxonomy" id="1922333"/>
    <lineage>
        <taxon>Bacteria</taxon>
        <taxon>Pseudomonadati</taxon>
        <taxon>Pseudomonadota</taxon>
        <taxon>Alphaproteobacteria</taxon>
        <taxon>Hyphomicrobiales</taxon>
        <taxon>Rhizobiaceae</taxon>
        <taxon>Hoeflea</taxon>
    </lineage>
</organism>
<dbReference type="PANTHER" id="PTHR30537">
    <property type="entry name" value="HTH-TYPE TRANSCRIPTIONAL REGULATOR"/>
    <property type="match status" value="1"/>
</dbReference>
<dbReference type="InterPro" id="IPR036390">
    <property type="entry name" value="WH_DNA-bd_sf"/>
</dbReference>
<dbReference type="InterPro" id="IPR036388">
    <property type="entry name" value="WH-like_DNA-bd_sf"/>
</dbReference>
<dbReference type="Pfam" id="PF03466">
    <property type="entry name" value="LysR_substrate"/>
    <property type="match status" value="1"/>
</dbReference>
<keyword evidence="3" id="KW-0238">DNA-binding</keyword>
<dbReference type="RefSeq" id="WP_267990914.1">
    <property type="nucleotide sequence ID" value="NZ_JAPJZI010000001.1"/>
</dbReference>
<evidence type="ECO:0000313" key="7">
    <source>
        <dbReference type="Proteomes" id="UP001151234"/>
    </source>
</evidence>
<evidence type="ECO:0000313" key="6">
    <source>
        <dbReference type="EMBL" id="MDA5399479.1"/>
    </source>
</evidence>
<dbReference type="GO" id="GO:0043565">
    <property type="term" value="F:sequence-specific DNA binding"/>
    <property type="evidence" value="ECO:0007669"/>
    <property type="project" value="TreeGrafter"/>
</dbReference>
<dbReference type="Gene3D" id="3.40.190.290">
    <property type="match status" value="1"/>
</dbReference>
<dbReference type="FunFam" id="1.10.10.10:FF:000001">
    <property type="entry name" value="LysR family transcriptional regulator"/>
    <property type="match status" value="1"/>
</dbReference>
<evidence type="ECO:0000259" key="5">
    <source>
        <dbReference type="PROSITE" id="PS50931"/>
    </source>
</evidence>
<dbReference type="SUPFAM" id="SSF46785">
    <property type="entry name" value="Winged helix' DNA-binding domain"/>
    <property type="match status" value="1"/>
</dbReference>
<evidence type="ECO:0000256" key="4">
    <source>
        <dbReference type="ARBA" id="ARBA00023163"/>
    </source>
</evidence>
<dbReference type="CDD" id="cd08471">
    <property type="entry name" value="PBP2_CrgA_like_2"/>
    <property type="match status" value="1"/>
</dbReference>
<dbReference type="EMBL" id="JAPJZI010000001">
    <property type="protein sequence ID" value="MDA5399479.1"/>
    <property type="molecule type" value="Genomic_DNA"/>
</dbReference>
<keyword evidence="4" id="KW-0804">Transcription</keyword>
<dbReference type="GO" id="GO:0006351">
    <property type="term" value="P:DNA-templated transcription"/>
    <property type="evidence" value="ECO:0007669"/>
    <property type="project" value="TreeGrafter"/>
</dbReference>
<dbReference type="GO" id="GO:0003700">
    <property type="term" value="F:DNA-binding transcription factor activity"/>
    <property type="evidence" value="ECO:0007669"/>
    <property type="project" value="InterPro"/>
</dbReference>
<dbReference type="Pfam" id="PF00126">
    <property type="entry name" value="HTH_1"/>
    <property type="match status" value="1"/>
</dbReference>
<comment type="caution">
    <text evidence="6">The sequence shown here is derived from an EMBL/GenBank/DDBJ whole genome shotgun (WGS) entry which is preliminary data.</text>
</comment>
<dbReference type="AlphaFoldDB" id="A0A9X3UM22"/>
<feature type="domain" description="HTH lysR-type" evidence="5">
    <location>
        <begin position="1"/>
        <end position="59"/>
    </location>
</feature>
<evidence type="ECO:0000256" key="3">
    <source>
        <dbReference type="ARBA" id="ARBA00023125"/>
    </source>
</evidence>
<protein>
    <submittedName>
        <fullName evidence="6">LysR substrate-binding domain-containing protein</fullName>
    </submittedName>
</protein>
<dbReference type="PANTHER" id="PTHR30537:SF5">
    <property type="entry name" value="HTH-TYPE TRANSCRIPTIONAL ACTIVATOR TTDR-RELATED"/>
    <property type="match status" value="1"/>
</dbReference>
<dbReference type="SUPFAM" id="SSF53850">
    <property type="entry name" value="Periplasmic binding protein-like II"/>
    <property type="match status" value="1"/>
</dbReference>
<gene>
    <name evidence="6" type="ORF">OQ273_12925</name>
</gene>
<keyword evidence="7" id="KW-1185">Reference proteome</keyword>
<name>A0A9X3UM22_9HYPH</name>
<dbReference type="InterPro" id="IPR058163">
    <property type="entry name" value="LysR-type_TF_proteobact-type"/>
</dbReference>
<keyword evidence="2" id="KW-0805">Transcription regulation</keyword>
<dbReference type="Proteomes" id="UP001151234">
    <property type="component" value="Unassembled WGS sequence"/>
</dbReference>
<proteinExistence type="inferred from homology"/>
<evidence type="ECO:0000256" key="2">
    <source>
        <dbReference type="ARBA" id="ARBA00023015"/>
    </source>
</evidence>
<evidence type="ECO:0000256" key="1">
    <source>
        <dbReference type="ARBA" id="ARBA00009437"/>
    </source>
</evidence>
<sequence length="298" mass="32529">MDRLQTLEVFVAVAEAESFIGGARAVGLSAPSATRGINALEARLGARLFTRTTRRVRLTDIGQAYLEDARRVLADLKMAEDAAMGAAASPVGEIRLTCPNEFGRMHVMPVLTAFLDAYPDMTAHVLTVDRIVNLVEEGFDVAVRIGSLPSSGLSAVRVGHVRRVLCGAPAYFETYGMPRSPADLQNHRLVSVSADAPVNEWRFGRRMDKPVKIRSRLTVNSIAAALAVARNGWGLTRALSYQVSPDLASGELKTVLTEFEPEELPIHLVHIEGRRAVAKVRTFIDFAAERLRANPVFN</sequence>
<dbReference type="Gene3D" id="1.10.10.10">
    <property type="entry name" value="Winged helix-like DNA-binding domain superfamily/Winged helix DNA-binding domain"/>
    <property type="match status" value="1"/>
</dbReference>
<dbReference type="InterPro" id="IPR000847">
    <property type="entry name" value="LysR_HTH_N"/>
</dbReference>